<dbReference type="Proteomes" id="UP000030185">
    <property type="component" value="Unassembled WGS sequence"/>
</dbReference>
<keyword evidence="3" id="KW-1185">Reference proteome</keyword>
<evidence type="ECO:0000256" key="1">
    <source>
        <dbReference type="SAM" id="Phobius"/>
    </source>
</evidence>
<evidence type="ECO:0000313" key="3">
    <source>
        <dbReference type="Proteomes" id="UP000030185"/>
    </source>
</evidence>
<feature type="transmembrane region" description="Helical" evidence="1">
    <location>
        <begin position="112"/>
        <end position="133"/>
    </location>
</feature>
<organism evidence="2 3">
    <name type="scientific">Sporocytophaga myxococcoides</name>
    <dbReference type="NCBI Taxonomy" id="153721"/>
    <lineage>
        <taxon>Bacteria</taxon>
        <taxon>Pseudomonadati</taxon>
        <taxon>Bacteroidota</taxon>
        <taxon>Cytophagia</taxon>
        <taxon>Cytophagales</taxon>
        <taxon>Cytophagaceae</taxon>
        <taxon>Sporocytophaga</taxon>
    </lineage>
</organism>
<dbReference type="Pfam" id="PF19473">
    <property type="entry name" value="DUF6010"/>
    <property type="match status" value="1"/>
</dbReference>
<accession>A0A098LB15</accession>
<dbReference type="AlphaFoldDB" id="A0A098LB15"/>
<proteinExistence type="predicted"/>
<dbReference type="InterPro" id="IPR046052">
    <property type="entry name" value="DUF6010"/>
</dbReference>
<keyword evidence="1" id="KW-0812">Transmembrane</keyword>
<dbReference type="eggNOG" id="ENOG5030VEM">
    <property type="taxonomic scope" value="Bacteria"/>
</dbReference>
<gene>
    <name evidence="2" type="ORF">MYP_861</name>
</gene>
<reference evidence="2 3" key="1">
    <citation type="submission" date="2014-09" db="EMBL/GenBank/DDBJ databases">
        <title>Sporocytophaga myxococcoides PG-01 genome sequencing.</title>
        <authorList>
            <person name="Liu L."/>
            <person name="Gao P.J."/>
            <person name="Chen G.J."/>
            <person name="Wang L.S."/>
        </authorList>
    </citation>
    <scope>NUCLEOTIDE SEQUENCE [LARGE SCALE GENOMIC DNA]</scope>
    <source>
        <strain evidence="2 3">PG-01</strain>
    </source>
</reference>
<comment type="caution">
    <text evidence="2">The sequence shown here is derived from an EMBL/GenBank/DDBJ whole genome shotgun (WGS) entry which is preliminary data.</text>
</comment>
<protein>
    <submittedName>
        <fullName evidence="2">Uncharacterized protein</fullName>
    </submittedName>
</protein>
<evidence type="ECO:0000313" key="2">
    <source>
        <dbReference type="EMBL" id="GAL83634.1"/>
    </source>
</evidence>
<keyword evidence="1" id="KW-1133">Transmembrane helix</keyword>
<feature type="transmembrane region" description="Helical" evidence="1">
    <location>
        <begin position="65"/>
        <end position="92"/>
    </location>
</feature>
<keyword evidence="1" id="KW-0472">Membrane</keyword>
<name>A0A098LB15_9BACT</name>
<feature type="transmembrane region" description="Helical" evidence="1">
    <location>
        <begin position="36"/>
        <end position="53"/>
    </location>
</feature>
<sequence length="134" mass="15758">MNNIMKYQREALLGVFLAAISIPFVCLFPKEKQNDLWAILLVVIASDYIGFGIMDGRMKQKLIEIVLCTGFVVLSVLGLWYSTWFLVIGYIAHGIWDYIHDHRMVMTKIKRWYPPFCMIYDWLIGTWLLYTVIQ</sequence>
<dbReference type="EMBL" id="BBLT01000001">
    <property type="protein sequence ID" value="GAL83634.1"/>
    <property type="molecule type" value="Genomic_DNA"/>
</dbReference>
<feature type="transmembrane region" description="Helical" evidence="1">
    <location>
        <begin position="12"/>
        <end position="30"/>
    </location>
</feature>